<dbReference type="AlphaFoldDB" id="A0A194XBE7"/>
<feature type="compositionally biased region" description="Polar residues" evidence="1">
    <location>
        <begin position="132"/>
        <end position="147"/>
    </location>
</feature>
<dbReference type="Proteomes" id="UP000070700">
    <property type="component" value="Unassembled WGS sequence"/>
</dbReference>
<gene>
    <name evidence="2" type="ORF">LY89DRAFT_733328</name>
</gene>
<dbReference type="KEGG" id="psco:LY89DRAFT_733328"/>
<evidence type="ECO:0000313" key="3">
    <source>
        <dbReference type="Proteomes" id="UP000070700"/>
    </source>
</evidence>
<evidence type="ECO:0000256" key="1">
    <source>
        <dbReference type="SAM" id="MobiDB-lite"/>
    </source>
</evidence>
<organism evidence="2 3">
    <name type="scientific">Mollisia scopiformis</name>
    <name type="common">Conifer needle endophyte fungus</name>
    <name type="synonym">Phialocephala scopiformis</name>
    <dbReference type="NCBI Taxonomy" id="149040"/>
    <lineage>
        <taxon>Eukaryota</taxon>
        <taxon>Fungi</taxon>
        <taxon>Dikarya</taxon>
        <taxon>Ascomycota</taxon>
        <taxon>Pezizomycotina</taxon>
        <taxon>Leotiomycetes</taxon>
        <taxon>Helotiales</taxon>
        <taxon>Mollisiaceae</taxon>
        <taxon>Mollisia</taxon>
    </lineage>
</organism>
<accession>A0A194XBE7</accession>
<feature type="region of interest" description="Disordered" evidence="1">
    <location>
        <begin position="1"/>
        <end position="172"/>
    </location>
</feature>
<feature type="compositionally biased region" description="Basic and acidic residues" evidence="1">
    <location>
        <begin position="155"/>
        <end position="172"/>
    </location>
</feature>
<dbReference type="InParanoid" id="A0A194XBE7"/>
<dbReference type="RefSeq" id="XP_018071834.1">
    <property type="nucleotide sequence ID" value="XM_018219786.1"/>
</dbReference>
<evidence type="ECO:0000313" key="2">
    <source>
        <dbReference type="EMBL" id="KUJ17479.1"/>
    </source>
</evidence>
<sequence length="172" mass="18949">MTKKDLKILARKEKKNRQREMNEDQPTPERQPQPQENPIDPQSPDSDEHDSGIGDCESDRSSISALETQNSTETLVQNNAHNDPHSRSTSTTSANPGVDQQSVLNPIAPPRAGSGAEVRDLRDTLIDGEDVSGQNELGYSQNGSMTQDRAMGYAERSEGQHESEDLQHEDLA</sequence>
<feature type="compositionally biased region" description="Polar residues" evidence="1">
    <location>
        <begin position="61"/>
        <end position="104"/>
    </location>
</feature>
<dbReference type="EMBL" id="KQ947414">
    <property type="protein sequence ID" value="KUJ17479.1"/>
    <property type="molecule type" value="Genomic_DNA"/>
</dbReference>
<proteinExistence type="predicted"/>
<reference evidence="2 3" key="1">
    <citation type="submission" date="2015-10" db="EMBL/GenBank/DDBJ databases">
        <title>Full genome of DAOMC 229536 Phialocephala scopiformis, a fungal endophyte of spruce producing the potent anti-insectan compound rugulosin.</title>
        <authorList>
            <consortium name="DOE Joint Genome Institute"/>
            <person name="Walker A.K."/>
            <person name="Frasz S.L."/>
            <person name="Seifert K.A."/>
            <person name="Miller J.D."/>
            <person name="Mondo S.J."/>
            <person name="Labutti K."/>
            <person name="Lipzen A."/>
            <person name="Dockter R."/>
            <person name="Kennedy M."/>
            <person name="Grigoriev I.V."/>
            <person name="Spatafora J.W."/>
        </authorList>
    </citation>
    <scope>NUCLEOTIDE SEQUENCE [LARGE SCALE GENOMIC DNA]</scope>
    <source>
        <strain evidence="2 3">CBS 120377</strain>
    </source>
</reference>
<name>A0A194XBE7_MOLSC</name>
<feature type="compositionally biased region" description="Basic and acidic residues" evidence="1">
    <location>
        <begin position="1"/>
        <end position="11"/>
    </location>
</feature>
<dbReference type="GeneID" id="28829512"/>
<protein>
    <submittedName>
        <fullName evidence="2">Uncharacterized protein</fullName>
    </submittedName>
</protein>
<keyword evidence="3" id="KW-1185">Reference proteome</keyword>
<feature type="compositionally biased region" description="Basic and acidic residues" evidence="1">
    <location>
        <begin position="49"/>
        <end position="60"/>
    </location>
</feature>
<feature type="compositionally biased region" description="Low complexity" evidence="1">
    <location>
        <begin position="24"/>
        <end position="38"/>
    </location>
</feature>